<dbReference type="OrthoDB" id="5670809at2"/>
<dbReference type="InterPro" id="IPR004682">
    <property type="entry name" value="TRAP_DctP"/>
</dbReference>
<gene>
    <name evidence="3" type="ORF">EOE67_17565</name>
</gene>
<dbReference type="PIRSF" id="PIRSF006470">
    <property type="entry name" value="DctB"/>
    <property type="match status" value="1"/>
</dbReference>
<evidence type="ECO:0000256" key="1">
    <source>
        <dbReference type="ARBA" id="ARBA00022729"/>
    </source>
</evidence>
<dbReference type="AlphaFoldDB" id="A0A437QFF7"/>
<reference evidence="3 4" key="1">
    <citation type="submission" date="2019-01" db="EMBL/GenBank/DDBJ databases">
        <authorList>
            <person name="Chen W.-M."/>
        </authorList>
    </citation>
    <scope>NUCLEOTIDE SEQUENCE [LARGE SCALE GENOMIC DNA]</scope>
    <source>
        <strain evidence="3 4">KYPC3</strain>
    </source>
</reference>
<evidence type="ECO:0000256" key="2">
    <source>
        <dbReference type="SAM" id="MobiDB-lite"/>
    </source>
</evidence>
<dbReference type="GO" id="GO:0030288">
    <property type="term" value="C:outer membrane-bounded periplasmic space"/>
    <property type="evidence" value="ECO:0007669"/>
    <property type="project" value="InterPro"/>
</dbReference>
<organism evidence="3 4">
    <name type="scientific">Rheinheimera riviphila</name>
    <dbReference type="NCBI Taxonomy" id="1834037"/>
    <lineage>
        <taxon>Bacteria</taxon>
        <taxon>Pseudomonadati</taxon>
        <taxon>Pseudomonadota</taxon>
        <taxon>Gammaproteobacteria</taxon>
        <taxon>Chromatiales</taxon>
        <taxon>Chromatiaceae</taxon>
        <taxon>Rheinheimera</taxon>
    </lineage>
</organism>
<dbReference type="RefSeq" id="WP_127700639.1">
    <property type="nucleotide sequence ID" value="NZ_SACS01000024.1"/>
</dbReference>
<comment type="caution">
    <text evidence="3">The sequence shown here is derived from an EMBL/GenBank/DDBJ whole genome shotgun (WGS) entry which is preliminary data.</text>
</comment>
<dbReference type="Gene3D" id="3.40.190.170">
    <property type="entry name" value="Bacterial extracellular solute-binding protein, family 7"/>
    <property type="match status" value="1"/>
</dbReference>
<dbReference type="Proteomes" id="UP000283077">
    <property type="component" value="Unassembled WGS sequence"/>
</dbReference>
<evidence type="ECO:0000313" key="4">
    <source>
        <dbReference type="Proteomes" id="UP000283077"/>
    </source>
</evidence>
<accession>A0A437QFF7</accession>
<dbReference type="InterPro" id="IPR038404">
    <property type="entry name" value="TRAP_DctP_sf"/>
</dbReference>
<dbReference type="GO" id="GO:0055085">
    <property type="term" value="P:transmembrane transport"/>
    <property type="evidence" value="ECO:0007669"/>
    <property type="project" value="InterPro"/>
</dbReference>
<dbReference type="Pfam" id="PF03480">
    <property type="entry name" value="DctP"/>
    <property type="match status" value="1"/>
</dbReference>
<feature type="compositionally biased region" description="Low complexity" evidence="2">
    <location>
        <begin position="356"/>
        <end position="367"/>
    </location>
</feature>
<keyword evidence="4" id="KW-1185">Reference proteome</keyword>
<dbReference type="GO" id="GO:0030246">
    <property type="term" value="F:carbohydrate binding"/>
    <property type="evidence" value="ECO:0007669"/>
    <property type="project" value="TreeGrafter"/>
</dbReference>
<name>A0A437QFF7_9GAMM</name>
<sequence>MNILNRRALSKPQQRSRRWLWLLATTLWLLGSCSKPQEVVTLRMAHTLDQEHVVHKAMVKMAERMAFYSDGSMKIQIYSGGQLGSERELIELLQIGSLALTKVSAAPLEGFVPVMKVFSLPYVFRDSAHLWAVLDGAVGQDLLAALEPVRLKGLGYYDAGARSFYTTAKALHSPADLAGQKFRVPNSQTSVEMVQALGGAATPVDWGELYTALQQGVVDGAENNPPSFYLSRHYELSKYYVLDEHSMVPDMILMSQHIWNQLTPEQQGWLEQAMADSVVYQKTLWQQASDDALSKVKAHGVEVIYPDKTAFIQAVQPMLQAQQGTAVGDLVNKIMAVQVAPVAVPANIPAETTPVATPVTKTTTPTTSALTGGSDE</sequence>
<proteinExistence type="predicted"/>
<dbReference type="NCBIfam" id="TIGR00787">
    <property type="entry name" value="dctP"/>
    <property type="match status" value="1"/>
</dbReference>
<keyword evidence="1" id="KW-0732">Signal</keyword>
<evidence type="ECO:0000313" key="3">
    <source>
        <dbReference type="EMBL" id="RVU33265.1"/>
    </source>
</evidence>
<dbReference type="PANTHER" id="PTHR33376:SF2">
    <property type="entry name" value="DICARBOXYLATE-BINDING PERIPLASMIC PROTEIN"/>
    <property type="match status" value="1"/>
</dbReference>
<feature type="region of interest" description="Disordered" evidence="2">
    <location>
        <begin position="356"/>
        <end position="376"/>
    </location>
</feature>
<dbReference type="CDD" id="cd13671">
    <property type="entry name" value="PBP2_TRAP_SBP_like_3"/>
    <property type="match status" value="1"/>
</dbReference>
<dbReference type="PROSITE" id="PS51257">
    <property type="entry name" value="PROKAR_LIPOPROTEIN"/>
    <property type="match status" value="1"/>
</dbReference>
<protein>
    <submittedName>
        <fullName evidence="3">TRAP transporter substrate-binding protein</fullName>
    </submittedName>
</protein>
<dbReference type="PANTHER" id="PTHR33376">
    <property type="match status" value="1"/>
</dbReference>
<dbReference type="EMBL" id="SACS01000024">
    <property type="protein sequence ID" value="RVU33265.1"/>
    <property type="molecule type" value="Genomic_DNA"/>
</dbReference>
<dbReference type="InterPro" id="IPR018389">
    <property type="entry name" value="DctP_fam"/>
</dbReference>
<dbReference type="NCBIfam" id="NF037995">
    <property type="entry name" value="TRAP_S1"/>
    <property type="match status" value="1"/>
</dbReference>